<keyword evidence="2 4" id="KW-0378">Hydrolase</keyword>
<feature type="propeptide" id="PRO_5039775087" evidence="4">
    <location>
        <begin position="1"/>
        <end position="28"/>
    </location>
</feature>
<keyword evidence="3 4" id="KW-0865">Zymogen</keyword>
<feature type="compositionally biased region" description="Basic and acidic residues" evidence="5">
    <location>
        <begin position="1"/>
        <end position="18"/>
    </location>
</feature>
<dbReference type="EC" id="3.4.24.78" evidence="4"/>
<comment type="function">
    <text evidence="4">Initiates the rapid degradation of small, acid-soluble proteins during spore germination.</text>
</comment>
<dbReference type="InterPro" id="IPR005080">
    <property type="entry name" value="Peptidase_A25"/>
</dbReference>
<name>A0A9D2MYK2_9FIRM</name>
<dbReference type="AlphaFoldDB" id="A0A9D2MYK2"/>
<accession>A0A9D2MYK2</accession>
<dbReference type="GO" id="GO:0006508">
    <property type="term" value="P:proteolysis"/>
    <property type="evidence" value="ECO:0007669"/>
    <property type="project" value="UniProtKB-UniRule"/>
</dbReference>
<sequence>MKGKQELEERGMDGKKTESVSSFPVRTDLALENRESFEGDGGEVSGVALREWVHKKSRVKLTEVKILNSQGAQAMGKPMGTYLTLEANQLLKEDEEYHSQIAGELAGELRRLMEEMLGGRGCFRKTGGPGGGQNGEKKKGKKKKGFPAILVAGLGNSSVTPDSLGPRVVGNLRMTRHLREFGQREEAAQISGIAPGVMAQTGMETAEILKGIIRETKPDLVIAIDALSARSVRRLGTTIQLTDTGIQPGSGVGNHRHSLTEESLGVPVLAIGVPTVVGAAVIVQDTLSALIQVLRNSRITKKTGDWIAGMEPEDQYQLIRELLEPEFGPLYVTPPDIDQSVKRLSFTISEGIHQAVFEENGRE</sequence>
<dbReference type="Pfam" id="PF03418">
    <property type="entry name" value="Peptidase_A25"/>
    <property type="match status" value="2"/>
</dbReference>
<dbReference type="Proteomes" id="UP000823910">
    <property type="component" value="Unassembled WGS sequence"/>
</dbReference>
<dbReference type="NCBIfam" id="TIGR01441">
    <property type="entry name" value="GPR"/>
    <property type="match status" value="1"/>
</dbReference>
<evidence type="ECO:0000313" key="7">
    <source>
        <dbReference type="Proteomes" id="UP000823910"/>
    </source>
</evidence>
<dbReference type="InterPro" id="IPR023430">
    <property type="entry name" value="Pept_HybD-like_dom_sf"/>
</dbReference>
<organism evidence="6 7">
    <name type="scientific">Candidatus Enterocloster excrementipullorum</name>
    <dbReference type="NCBI Taxonomy" id="2838559"/>
    <lineage>
        <taxon>Bacteria</taxon>
        <taxon>Bacillati</taxon>
        <taxon>Bacillota</taxon>
        <taxon>Clostridia</taxon>
        <taxon>Lachnospirales</taxon>
        <taxon>Lachnospiraceae</taxon>
        <taxon>Enterocloster</taxon>
    </lineage>
</organism>
<comment type="similarity">
    <text evidence="4">Belongs to the peptidase A25 family.</text>
</comment>
<evidence type="ECO:0000256" key="3">
    <source>
        <dbReference type="ARBA" id="ARBA00023145"/>
    </source>
</evidence>
<feature type="region of interest" description="Disordered" evidence="5">
    <location>
        <begin position="122"/>
        <end position="142"/>
    </location>
</feature>
<keyword evidence="1 4" id="KW-0645">Protease</keyword>
<gene>
    <name evidence="4 6" type="primary">gpr</name>
    <name evidence="6" type="ORF">H9704_04120</name>
</gene>
<dbReference type="GO" id="GO:0004222">
    <property type="term" value="F:metalloendopeptidase activity"/>
    <property type="evidence" value="ECO:0007669"/>
    <property type="project" value="UniProtKB-UniRule"/>
</dbReference>
<dbReference type="EMBL" id="DWWT01000017">
    <property type="protein sequence ID" value="HJC05325.1"/>
    <property type="molecule type" value="Genomic_DNA"/>
</dbReference>
<comment type="subunit">
    <text evidence="4">Homotetramer.</text>
</comment>
<comment type="PTM">
    <text evidence="4">Autoproteolytically processed. The inactive tetrameric zymogen termed p46 autoprocesses to a smaller form termed p41, which is active only during spore germination.</text>
</comment>
<evidence type="ECO:0000256" key="2">
    <source>
        <dbReference type="ARBA" id="ARBA00022801"/>
    </source>
</evidence>
<dbReference type="GO" id="GO:0009847">
    <property type="term" value="P:spore germination"/>
    <property type="evidence" value="ECO:0007669"/>
    <property type="project" value="UniProtKB-UniRule"/>
</dbReference>
<feature type="chain" id="PRO_5039775086" description="Germination protease" evidence="4">
    <location>
        <begin position="29"/>
        <end position="363"/>
    </location>
</feature>
<dbReference type="HAMAP" id="MF_00626">
    <property type="entry name" value="Germination_prot"/>
    <property type="match status" value="1"/>
</dbReference>
<evidence type="ECO:0000256" key="1">
    <source>
        <dbReference type="ARBA" id="ARBA00022670"/>
    </source>
</evidence>
<feature type="region of interest" description="Disordered" evidence="5">
    <location>
        <begin position="1"/>
        <end position="27"/>
    </location>
</feature>
<reference evidence="6" key="1">
    <citation type="journal article" date="2021" name="PeerJ">
        <title>Extensive microbial diversity within the chicken gut microbiome revealed by metagenomics and culture.</title>
        <authorList>
            <person name="Gilroy R."/>
            <person name="Ravi A."/>
            <person name="Getino M."/>
            <person name="Pursley I."/>
            <person name="Horton D.L."/>
            <person name="Alikhan N.F."/>
            <person name="Baker D."/>
            <person name="Gharbi K."/>
            <person name="Hall N."/>
            <person name="Watson M."/>
            <person name="Adriaenssens E.M."/>
            <person name="Foster-Nyarko E."/>
            <person name="Jarju S."/>
            <person name="Secka A."/>
            <person name="Antonio M."/>
            <person name="Oren A."/>
            <person name="Chaudhuri R.R."/>
            <person name="La Ragione R."/>
            <person name="Hildebrand F."/>
            <person name="Pallen M.J."/>
        </authorList>
    </citation>
    <scope>NUCLEOTIDE SEQUENCE</scope>
    <source>
        <strain evidence="6">CHK180-15479</strain>
    </source>
</reference>
<reference evidence="6" key="2">
    <citation type="submission" date="2021-04" db="EMBL/GenBank/DDBJ databases">
        <authorList>
            <person name="Gilroy R."/>
        </authorList>
    </citation>
    <scope>NUCLEOTIDE SEQUENCE</scope>
    <source>
        <strain evidence="6">CHK180-15479</strain>
    </source>
</reference>
<proteinExistence type="inferred from homology"/>
<evidence type="ECO:0000256" key="4">
    <source>
        <dbReference type="HAMAP-Rule" id="MF_00626"/>
    </source>
</evidence>
<protein>
    <recommendedName>
        <fullName evidence="4">Germination protease</fullName>
        <ecNumber evidence="4">3.4.24.78</ecNumber>
    </recommendedName>
    <alternativeName>
        <fullName evidence="4">GPR endopeptidase</fullName>
    </alternativeName>
    <alternativeName>
        <fullName evidence="4">Germination proteinase</fullName>
    </alternativeName>
    <alternativeName>
        <fullName evidence="4">Spore protease</fullName>
    </alternativeName>
</protein>
<dbReference type="SUPFAM" id="SSF53163">
    <property type="entry name" value="HybD-like"/>
    <property type="match status" value="1"/>
</dbReference>
<dbReference type="Gene3D" id="3.40.50.1450">
    <property type="entry name" value="HybD-like"/>
    <property type="match status" value="2"/>
</dbReference>
<dbReference type="PIRSF" id="PIRSF019549">
    <property type="entry name" value="Peptidase_A25"/>
    <property type="match status" value="1"/>
</dbReference>
<evidence type="ECO:0000256" key="5">
    <source>
        <dbReference type="SAM" id="MobiDB-lite"/>
    </source>
</evidence>
<comment type="catalytic activity">
    <reaction evidence="4">
        <text>Endopeptidase action with P4 Glu or Asp, P1 preferably Glu &gt; Asp, P1' hydrophobic and P2' Ala.</text>
        <dbReference type="EC" id="3.4.24.78"/>
    </reaction>
</comment>
<evidence type="ECO:0000313" key="6">
    <source>
        <dbReference type="EMBL" id="HJC05325.1"/>
    </source>
</evidence>
<comment type="caution">
    <text evidence="6">The sequence shown here is derived from an EMBL/GenBank/DDBJ whole genome shotgun (WGS) entry which is preliminary data.</text>
</comment>